<accession>A0ABS4JKY0</accession>
<protein>
    <recommendedName>
        <fullName evidence="1">Integrase catalytic domain-containing protein</fullName>
    </recommendedName>
</protein>
<dbReference type="EMBL" id="JAGGLD010000008">
    <property type="protein sequence ID" value="MBP2002380.1"/>
    <property type="molecule type" value="Genomic_DNA"/>
</dbReference>
<feature type="domain" description="Integrase catalytic" evidence="1">
    <location>
        <begin position="284"/>
        <end position="491"/>
    </location>
</feature>
<gene>
    <name evidence="2" type="ORF">J2Z69_003453</name>
</gene>
<name>A0ABS4JKY0_9BACL</name>
<proteinExistence type="predicted"/>
<dbReference type="SUPFAM" id="SSF53098">
    <property type="entry name" value="Ribonuclease H-like"/>
    <property type="match status" value="1"/>
</dbReference>
<dbReference type="PROSITE" id="PS50994">
    <property type="entry name" value="INTEGRASE"/>
    <property type="match status" value="1"/>
</dbReference>
<dbReference type="Proteomes" id="UP001519288">
    <property type="component" value="Unassembled WGS sequence"/>
</dbReference>
<keyword evidence="3" id="KW-1185">Reference proteome</keyword>
<dbReference type="InterPro" id="IPR036397">
    <property type="entry name" value="RNaseH_sf"/>
</dbReference>
<evidence type="ECO:0000313" key="3">
    <source>
        <dbReference type="Proteomes" id="UP001519288"/>
    </source>
</evidence>
<dbReference type="RefSeq" id="WP_209865311.1">
    <property type="nucleotide sequence ID" value="NZ_JAGGLD010000008.1"/>
</dbReference>
<evidence type="ECO:0000259" key="1">
    <source>
        <dbReference type="PROSITE" id="PS50994"/>
    </source>
</evidence>
<dbReference type="InterPro" id="IPR015378">
    <property type="entry name" value="Transposase-like_Mu_C"/>
</dbReference>
<comment type="caution">
    <text evidence="2">The sequence shown here is derived from an EMBL/GenBank/DDBJ whole genome shotgun (WGS) entry which is preliminary data.</text>
</comment>
<dbReference type="InterPro" id="IPR001584">
    <property type="entry name" value="Integrase_cat-core"/>
</dbReference>
<dbReference type="Pfam" id="PF09299">
    <property type="entry name" value="Mu-transpos_C"/>
    <property type="match status" value="1"/>
</dbReference>
<reference evidence="2 3" key="1">
    <citation type="submission" date="2021-03" db="EMBL/GenBank/DDBJ databases">
        <title>Genomic Encyclopedia of Type Strains, Phase IV (KMG-IV): sequencing the most valuable type-strain genomes for metagenomic binning, comparative biology and taxonomic classification.</title>
        <authorList>
            <person name="Goeker M."/>
        </authorList>
    </citation>
    <scope>NUCLEOTIDE SEQUENCE [LARGE SCALE GENOMIC DNA]</scope>
    <source>
        <strain evidence="2 3">DSM 26806</strain>
    </source>
</reference>
<dbReference type="Gene3D" id="3.30.420.10">
    <property type="entry name" value="Ribonuclease H-like superfamily/Ribonuclease H"/>
    <property type="match status" value="1"/>
</dbReference>
<sequence length="733" mass="85232">MELLSENTILQWSSYDSDVPKIERILWTNPLKNAVITIQLENEKALPDIQALDEVMMALKTGNCKVIDWHDTNIPAGTDDQYEQKQLDIRNKAWEAIQSIVQDEPDCYDSRLRGIMIQESIKQTSLHKSTIYRYLRRYWQGGKVKNTLLPFYQNCGAAGSERNSGEAKRGRPRKFIEGDFGINVNEETRSLLVAGIKLFYLNRQKATLKKAYRDTLARFFAKGYKVEGNAKIPVLPSEDQLPSFTQFRYWYQKDIDLQQSIIKRFGKTKFETSFRPLLGSSTYEAFGPGSRFQIDATVADVYLISEYRREWIIGRPVVYFVVDVFSRMITGMYIGLEGPSWIGAMMALANTTMDKVKYCAEYEIDIEHEDWFCSHLPQTITADRGEFEGYQPTNLIDALGVAVENTAPYRADWKGIVEQQFRLLNSRTVHFIPGAVKEGERERGQRDYRLDAKLTLREFTQIIIGHVLQHNNYHHMQGYKRSEFMVVDDVSAIPRELWLWGVQNRTGRLKRQPESIVQLNLMPQGSATVTDSGIIFKGMSYSCELALKEQWFIKARAKKSWRVKVSYDPRWTNQIHVWLDDERRFEVCTLLEREERYHNKRFEEVEDLLEIEKHEGRQRGFDTMLGQIRLDAKAKAIINEAEKKTDEAVKQSGMSQRQRVKETKIHRQIEKEVNRSNEAFRPGEQIVPSEELPPKVILLTNRSKENESKDNYIPPTNKLDRIKLVLLEEGDDE</sequence>
<dbReference type="InterPro" id="IPR012337">
    <property type="entry name" value="RNaseH-like_sf"/>
</dbReference>
<evidence type="ECO:0000313" key="2">
    <source>
        <dbReference type="EMBL" id="MBP2002380.1"/>
    </source>
</evidence>
<organism evidence="2 3">
    <name type="scientific">Paenibacillus shirakamiensis</name>
    <dbReference type="NCBI Taxonomy" id="1265935"/>
    <lineage>
        <taxon>Bacteria</taxon>
        <taxon>Bacillati</taxon>
        <taxon>Bacillota</taxon>
        <taxon>Bacilli</taxon>
        <taxon>Bacillales</taxon>
        <taxon>Paenibacillaceae</taxon>
        <taxon>Paenibacillus</taxon>
    </lineage>
</organism>